<sequence>MVPEPPSLTRRQLLAGAAGGVGLTGSAVVALGATRPTALPNSLVDVATNYYPKPPAPSELWQPTVTESHARMAVELLAETETESLEHWEEIDADDRRMRSSGGWLGTAEDSLADGEYNEALSNAMYGLQFAGEHLGEARAKQDAVTLEELAERSFELLDRIDAVIADIDGYPVLDPERDLAWYTQIESELQVGRGRAGWSDLEAFDESAGGGDDDDADGGEGDGEADSDGSDGDDGDDGSETESDGSGETDGTDDTTTNSRPDIDDYDPGDVGDITADLLLAELHVETAERYRDRLWNDVGVDGGDAAEASPHADHLETVRDALTDELESMPTRDEVQSSYTEDVGGYGPYEFARDRLARWVFPAGMPVPWRRSVDDDFLLVQVVGLSRGLADWRAHEFVVENLVIEPDDDDFDPGHLLDEQRRARSTYESTIEANQTPFLVVLSEQGIGDLRVTDVSRSSWEGYEDDGGWTPWNERVQNYLHALLGRARLREYPDLYERLVAGE</sequence>
<dbReference type="EMBL" id="AOIM01000012">
    <property type="protein sequence ID" value="ELY94176.1"/>
    <property type="molecule type" value="Genomic_DNA"/>
</dbReference>
<dbReference type="InterPro" id="IPR006311">
    <property type="entry name" value="TAT_signal"/>
</dbReference>
<gene>
    <name evidence="2" type="ORF">C483_03390</name>
</gene>
<evidence type="ECO:0000313" key="2">
    <source>
        <dbReference type="EMBL" id="ELY94176.1"/>
    </source>
</evidence>
<dbReference type="PATRIC" id="fig|1227493.4.peg.642"/>
<feature type="compositionally biased region" description="Acidic residues" evidence="1">
    <location>
        <begin position="212"/>
        <end position="254"/>
    </location>
</feature>
<dbReference type="RefSeq" id="WP_006651931.1">
    <property type="nucleotide sequence ID" value="NZ_AOIM01000012.1"/>
</dbReference>
<evidence type="ECO:0000256" key="1">
    <source>
        <dbReference type="SAM" id="MobiDB-lite"/>
    </source>
</evidence>
<dbReference type="OrthoDB" id="269065at2157"/>
<protein>
    <submittedName>
        <fullName evidence="2">Uncharacterized protein</fullName>
    </submittedName>
</protein>
<comment type="caution">
    <text evidence="2">The sequence shown here is derived from an EMBL/GenBank/DDBJ whole genome shotgun (WGS) entry which is preliminary data.</text>
</comment>
<feature type="region of interest" description="Disordered" evidence="1">
    <location>
        <begin position="204"/>
        <end position="271"/>
    </location>
</feature>
<keyword evidence="3" id="KW-1185">Reference proteome</keyword>
<dbReference type="Proteomes" id="UP000011519">
    <property type="component" value="Unassembled WGS sequence"/>
</dbReference>
<proteinExistence type="predicted"/>
<dbReference type="AlphaFoldDB" id="M0A738"/>
<accession>M0A738</accession>
<name>M0A738_9EURY</name>
<evidence type="ECO:0000313" key="3">
    <source>
        <dbReference type="Proteomes" id="UP000011519"/>
    </source>
</evidence>
<dbReference type="PROSITE" id="PS51318">
    <property type="entry name" value="TAT"/>
    <property type="match status" value="1"/>
</dbReference>
<organism evidence="2 3">
    <name type="scientific">Natrialba hulunbeirensis JCM 10989</name>
    <dbReference type="NCBI Taxonomy" id="1227493"/>
    <lineage>
        <taxon>Archaea</taxon>
        <taxon>Methanobacteriati</taxon>
        <taxon>Methanobacteriota</taxon>
        <taxon>Stenosarchaea group</taxon>
        <taxon>Halobacteria</taxon>
        <taxon>Halobacteriales</taxon>
        <taxon>Natrialbaceae</taxon>
        <taxon>Natrialba</taxon>
    </lineage>
</organism>
<reference evidence="2 3" key="1">
    <citation type="journal article" date="2014" name="PLoS Genet.">
        <title>Phylogenetically driven sequencing of extremely halophilic archaea reveals strategies for static and dynamic osmo-response.</title>
        <authorList>
            <person name="Becker E.A."/>
            <person name="Seitzer P.M."/>
            <person name="Tritt A."/>
            <person name="Larsen D."/>
            <person name="Krusor M."/>
            <person name="Yao A.I."/>
            <person name="Wu D."/>
            <person name="Madern D."/>
            <person name="Eisen J.A."/>
            <person name="Darling A.E."/>
            <person name="Facciotti M.T."/>
        </authorList>
    </citation>
    <scope>NUCLEOTIDE SEQUENCE [LARGE SCALE GENOMIC DNA]</scope>
    <source>
        <strain evidence="2 3">JCM 10989</strain>
    </source>
</reference>